<name>A0A0D3I4M2_EMIH1</name>
<evidence type="ECO:0000313" key="5">
    <source>
        <dbReference type="Proteomes" id="UP000013827"/>
    </source>
</evidence>
<reference evidence="4" key="2">
    <citation type="submission" date="2024-10" db="UniProtKB">
        <authorList>
            <consortium name="EnsemblProtists"/>
        </authorList>
    </citation>
    <scope>IDENTIFICATION</scope>
</reference>
<feature type="domain" description="ASPIC/UnbV" evidence="3">
    <location>
        <begin position="1087"/>
        <end position="1158"/>
    </location>
</feature>
<dbReference type="PANTHER" id="PTHR48148">
    <property type="entry name" value="KERATINOCYTE PROLINE-RICH PROTEIN"/>
    <property type="match status" value="1"/>
</dbReference>
<dbReference type="HOGENOM" id="CLU_272191_0_0_1"/>
<dbReference type="PaxDb" id="2903-EOD06207"/>
<evidence type="ECO:0000259" key="3">
    <source>
        <dbReference type="Pfam" id="PF07593"/>
    </source>
</evidence>
<dbReference type="GeneID" id="17252356"/>
<feature type="region of interest" description="Disordered" evidence="1">
    <location>
        <begin position="124"/>
        <end position="151"/>
    </location>
</feature>
<dbReference type="RefSeq" id="XP_005758636.1">
    <property type="nucleotide sequence ID" value="XM_005758579.1"/>
</dbReference>
<reference evidence="5" key="1">
    <citation type="journal article" date="2013" name="Nature">
        <title>Pan genome of the phytoplankton Emiliania underpins its global distribution.</title>
        <authorList>
            <person name="Read B.A."/>
            <person name="Kegel J."/>
            <person name="Klute M.J."/>
            <person name="Kuo A."/>
            <person name="Lefebvre S.C."/>
            <person name="Maumus F."/>
            <person name="Mayer C."/>
            <person name="Miller J."/>
            <person name="Monier A."/>
            <person name="Salamov A."/>
            <person name="Young J."/>
            <person name="Aguilar M."/>
            <person name="Claverie J.M."/>
            <person name="Frickenhaus S."/>
            <person name="Gonzalez K."/>
            <person name="Herman E.K."/>
            <person name="Lin Y.C."/>
            <person name="Napier J."/>
            <person name="Ogata H."/>
            <person name="Sarno A.F."/>
            <person name="Shmutz J."/>
            <person name="Schroeder D."/>
            <person name="de Vargas C."/>
            <person name="Verret F."/>
            <person name="von Dassow P."/>
            <person name="Valentin K."/>
            <person name="Van de Peer Y."/>
            <person name="Wheeler G."/>
            <person name="Dacks J.B."/>
            <person name="Delwiche C.F."/>
            <person name="Dyhrman S.T."/>
            <person name="Glockner G."/>
            <person name="John U."/>
            <person name="Richards T."/>
            <person name="Worden A.Z."/>
            <person name="Zhang X."/>
            <person name="Grigoriev I.V."/>
            <person name="Allen A.E."/>
            <person name="Bidle K."/>
            <person name="Borodovsky M."/>
            <person name="Bowler C."/>
            <person name="Brownlee C."/>
            <person name="Cock J.M."/>
            <person name="Elias M."/>
            <person name="Gladyshev V.N."/>
            <person name="Groth M."/>
            <person name="Guda C."/>
            <person name="Hadaegh A."/>
            <person name="Iglesias-Rodriguez M.D."/>
            <person name="Jenkins J."/>
            <person name="Jones B.M."/>
            <person name="Lawson T."/>
            <person name="Leese F."/>
            <person name="Lindquist E."/>
            <person name="Lobanov A."/>
            <person name="Lomsadze A."/>
            <person name="Malik S.B."/>
            <person name="Marsh M.E."/>
            <person name="Mackinder L."/>
            <person name="Mock T."/>
            <person name="Mueller-Roeber B."/>
            <person name="Pagarete A."/>
            <person name="Parker M."/>
            <person name="Probert I."/>
            <person name="Quesneville H."/>
            <person name="Raines C."/>
            <person name="Rensing S.A."/>
            <person name="Riano-Pachon D.M."/>
            <person name="Richier S."/>
            <person name="Rokitta S."/>
            <person name="Shiraiwa Y."/>
            <person name="Soanes D.M."/>
            <person name="van der Giezen M."/>
            <person name="Wahlund T.M."/>
            <person name="Williams B."/>
            <person name="Wilson W."/>
            <person name="Wolfe G."/>
            <person name="Wurch L.L."/>
        </authorList>
    </citation>
    <scope>NUCLEOTIDE SEQUENCE</scope>
</reference>
<protein>
    <recommendedName>
        <fullName evidence="3">ASPIC/UnbV domain-containing protein</fullName>
    </recommendedName>
</protein>
<keyword evidence="2" id="KW-0732">Signal</keyword>
<dbReference type="AlphaFoldDB" id="A0A0D3I4M2"/>
<dbReference type="SUPFAM" id="SSF69318">
    <property type="entry name" value="Integrin alpha N-terminal domain"/>
    <property type="match status" value="2"/>
</dbReference>
<dbReference type="InterPro" id="IPR011519">
    <property type="entry name" value="UnbV_ASPIC"/>
</dbReference>
<keyword evidence="5" id="KW-1185">Reference proteome</keyword>
<accession>A0A0D3I4M2</accession>
<organism evidence="4 5">
    <name type="scientific">Emiliania huxleyi (strain CCMP1516)</name>
    <dbReference type="NCBI Taxonomy" id="280463"/>
    <lineage>
        <taxon>Eukaryota</taxon>
        <taxon>Haptista</taxon>
        <taxon>Haptophyta</taxon>
        <taxon>Prymnesiophyceae</taxon>
        <taxon>Isochrysidales</taxon>
        <taxon>Noelaerhabdaceae</taxon>
        <taxon>Emiliania</taxon>
    </lineage>
</organism>
<evidence type="ECO:0000256" key="2">
    <source>
        <dbReference type="SAM" id="SignalP"/>
    </source>
</evidence>
<feature type="chain" id="PRO_5044290911" description="ASPIC/UnbV domain-containing protein" evidence="2">
    <location>
        <begin position="19"/>
        <end position="1188"/>
    </location>
</feature>
<dbReference type="Proteomes" id="UP000013827">
    <property type="component" value="Unassembled WGS sequence"/>
</dbReference>
<proteinExistence type="predicted"/>
<sequence length="1188" mass="128329">MAPFGLPFVLAIAPAALGAHGSRALSESEGRAAWLPCMDFCHKVTMRWEAICTFKSRADNRLGRNGPCHECPECTYAPPPPPPPPPPGGCFLYCYVNDVAWPMKCNWMGCKECGECYSPPSPPPPAMPDPPGPPPGPPPLPPPLPPKSPPPLPPFSPPSPPCLGRYMIMADTKEGDRGCGAASVLLGHAGMLIKTDVCGFDNCNPGHCLDACVEMFGGRVVFMSFHFNTWCSCFSECALTRAASSFDNSAIVGQTCSTPPNPPPLLPPPPSPPMSPPPPSPPPQPPSPPSKPPGAPPSPPPSPPPAAPPGTLVLHGGRSEQKCVYEPDATTTDDGTAIAAQCCDPSRNGWCVRKTSSSNQDCIAGHWGSDTFVYTTASQAAAKCAALGYTLCDQNCVNTGCGYNSIWVWTSLQCFFPPPPPAMPPSPPPLDFPSQGVLVLNGGALQDEGGVLAEPRCVHDPFTTSIKDIAIATQCCDASGGCVRTPTGGDRDCIGGKLGTTSFKVMTWAGAKEECESHGLALCDKSCKGEGCNYNYLWVWSRLLCPLPPPSPPPPPPSPPKPPHMPSTFTFRDVTARVFNDPIITSNGHVSTVYHHYGAPYLMDYDNDGWMDIFATNHVDDRPCTKHWDLALNRQGWMERDGEWHETGRVLTSQALDQGALQYVEFPGERNGTGPAFEPSKFDAHGGGLLDLDRDGIIDLYVAQGANRGTDMSSHSENAVFWGEVDPVGGMQRLVGGRGAAKAAGMECSGCRAYNVALLDVDHDGLLDIMSLNRDRNDDNLVPSRLWRNLGGRQFSWLPEVSIFSSRAMMTDFDQDGLAQELLVPNWIPRITAGQDLLAAWKWDAANGSMLDLTPGLEMFPANWWERECSWPNPDPCHDERELISVVTGDFNGDGLVDYALLTLWGVDFLYSQSGETPAHKSVSDTVEPFILVDGELLEGCAMAVELKTADYNLDGTQDLLILCRFKAHFLTQDESGEWVRMPGVWGDINDPLRIWMDNTWLDECCEDMPSCSVRTDIAVFHLDPMCAWNYAFGGSTYFGITTFDLNNDGHMDLLPCGLKCRIYESVANGNSYIAFKLKGVSSNQYGIGATVVLTWSAFAEAQPQQQFRELNGASSGTASPWGSADHRLIFGLGETGVPLRVEVRWPSSVVDVFDDPAVLLLRTNTMEDAVITLYEGSSNDVASGAFV</sequence>
<feature type="signal peptide" evidence="2">
    <location>
        <begin position="1"/>
        <end position="18"/>
    </location>
</feature>
<dbReference type="PANTHER" id="PTHR48148:SF2">
    <property type="entry name" value="PA14 DOMAIN-CONTAINING PROTEIN"/>
    <property type="match status" value="1"/>
</dbReference>
<dbReference type="KEGG" id="ehx:EMIHUDRAFT_121360"/>
<evidence type="ECO:0000256" key="1">
    <source>
        <dbReference type="SAM" id="MobiDB-lite"/>
    </source>
</evidence>
<feature type="compositionally biased region" description="Pro residues" evidence="1">
    <location>
        <begin position="259"/>
        <end position="308"/>
    </location>
</feature>
<dbReference type="EnsemblProtists" id="EOD06207">
    <property type="protein sequence ID" value="EOD06207"/>
    <property type="gene ID" value="EMIHUDRAFT_121360"/>
</dbReference>
<feature type="region of interest" description="Disordered" evidence="1">
    <location>
        <begin position="255"/>
        <end position="313"/>
    </location>
</feature>
<evidence type="ECO:0000313" key="4">
    <source>
        <dbReference type="EnsemblProtists" id="EOD06207"/>
    </source>
</evidence>
<dbReference type="Pfam" id="PF07593">
    <property type="entry name" value="UnbV_ASPIC"/>
    <property type="match status" value="1"/>
</dbReference>
<dbReference type="InterPro" id="IPR028994">
    <property type="entry name" value="Integrin_alpha_N"/>
</dbReference>